<sequence length="337" mass="35820">MTSASAGAGRLIDVHTHAAPTPLLTWLAGHGLADMSEVGRDVVRLSPEISGVAEGTPIPLHRSQYDVAHRLADMDRMGVYRQAVSLPPFFTCSGAADPGLVREVVGRGNEVLAAFAGRGEGRLLALGTVPLGIPEGVAEARRCLDELNCAGVAIGSYGAGRDLDDPVHEPLWEFLAERGTFVFLHPNAVSGGARLGSYWLPQLVGYPAETALAVSRLVFGGVLERHALTLCLAHGGGCLPALEGRLDLGWRRKDVARTVPLPPSEYLRRLYVDSAIFSPRLLERLIEDFGAGQVLLGTDYPFELADTEPAATLAGLAITPADRERVGSANARRLLGQ</sequence>
<evidence type="ECO:0000256" key="1">
    <source>
        <dbReference type="ARBA" id="ARBA00023239"/>
    </source>
</evidence>
<dbReference type="SUPFAM" id="SSF51556">
    <property type="entry name" value="Metallo-dependent hydrolases"/>
    <property type="match status" value="1"/>
</dbReference>
<dbReference type="PANTHER" id="PTHR21240">
    <property type="entry name" value="2-AMINO-3-CARBOXYLMUCONATE-6-SEMIALDEHYDE DECARBOXYLASE"/>
    <property type="match status" value="1"/>
</dbReference>
<dbReference type="Proteomes" id="UP001142400">
    <property type="component" value="Unassembled WGS sequence"/>
</dbReference>
<keyword evidence="4" id="KW-1185">Reference proteome</keyword>
<dbReference type="InterPro" id="IPR006680">
    <property type="entry name" value="Amidohydro-rel"/>
</dbReference>
<dbReference type="GO" id="GO:0005737">
    <property type="term" value="C:cytoplasm"/>
    <property type="evidence" value="ECO:0007669"/>
    <property type="project" value="TreeGrafter"/>
</dbReference>
<reference evidence="3" key="1">
    <citation type="submission" date="2022-06" db="EMBL/GenBank/DDBJ databases">
        <title>WGS of actinobacteria.</title>
        <authorList>
            <person name="Thawai C."/>
        </authorList>
    </citation>
    <scope>NUCLEOTIDE SEQUENCE</scope>
    <source>
        <strain evidence="3">DSM 42010</strain>
    </source>
</reference>
<dbReference type="GO" id="GO:0016831">
    <property type="term" value="F:carboxy-lyase activity"/>
    <property type="evidence" value="ECO:0007669"/>
    <property type="project" value="InterPro"/>
</dbReference>
<dbReference type="PANTHER" id="PTHR21240:SF28">
    <property type="entry name" value="ISO-OROTATE DECARBOXYLASE (EUROFUNG)"/>
    <property type="match status" value="1"/>
</dbReference>
<dbReference type="InterPro" id="IPR032465">
    <property type="entry name" value="ACMSD"/>
</dbReference>
<name>A0A9X2RVB3_STRMQ</name>
<evidence type="ECO:0000259" key="2">
    <source>
        <dbReference type="Pfam" id="PF04909"/>
    </source>
</evidence>
<dbReference type="GO" id="GO:0019748">
    <property type="term" value="P:secondary metabolic process"/>
    <property type="evidence" value="ECO:0007669"/>
    <property type="project" value="TreeGrafter"/>
</dbReference>
<feature type="domain" description="Amidohydrolase-related" evidence="2">
    <location>
        <begin position="12"/>
        <end position="336"/>
    </location>
</feature>
<dbReference type="GO" id="GO:0016787">
    <property type="term" value="F:hydrolase activity"/>
    <property type="evidence" value="ECO:0007669"/>
    <property type="project" value="InterPro"/>
</dbReference>
<comment type="caution">
    <text evidence="3">The sequence shown here is derived from an EMBL/GenBank/DDBJ whole genome shotgun (WGS) entry which is preliminary data.</text>
</comment>
<evidence type="ECO:0000313" key="4">
    <source>
        <dbReference type="Proteomes" id="UP001142400"/>
    </source>
</evidence>
<dbReference type="AlphaFoldDB" id="A0A9X2RVB3"/>
<organism evidence="3 4">
    <name type="scientific">Streptomyces malaysiensis subsp. samsunensis</name>
    <dbReference type="NCBI Taxonomy" id="459658"/>
    <lineage>
        <taxon>Bacteria</taxon>
        <taxon>Bacillati</taxon>
        <taxon>Actinomycetota</taxon>
        <taxon>Actinomycetes</taxon>
        <taxon>Kitasatosporales</taxon>
        <taxon>Streptomycetaceae</taxon>
        <taxon>Streptomyces</taxon>
        <taxon>Streptomyces violaceusniger group</taxon>
    </lineage>
</organism>
<dbReference type="InterPro" id="IPR032466">
    <property type="entry name" value="Metal_Hydrolase"/>
</dbReference>
<dbReference type="RefSeq" id="WP_257631236.1">
    <property type="nucleotide sequence ID" value="NZ_JANIIC010000012.1"/>
</dbReference>
<proteinExistence type="predicted"/>
<accession>A0A9X2RVB3</accession>
<dbReference type="EMBL" id="JANIIC010000012">
    <property type="protein sequence ID" value="MCQ8830025.1"/>
    <property type="molecule type" value="Genomic_DNA"/>
</dbReference>
<dbReference type="Gene3D" id="3.20.20.140">
    <property type="entry name" value="Metal-dependent hydrolases"/>
    <property type="match status" value="1"/>
</dbReference>
<protein>
    <submittedName>
        <fullName evidence="3">Amidohydrolase</fullName>
    </submittedName>
</protein>
<gene>
    <name evidence="3" type="ORF">NQU54_13280</name>
</gene>
<evidence type="ECO:0000313" key="3">
    <source>
        <dbReference type="EMBL" id="MCQ8830025.1"/>
    </source>
</evidence>
<keyword evidence="1" id="KW-0456">Lyase</keyword>
<dbReference type="Pfam" id="PF04909">
    <property type="entry name" value="Amidohydro_2"/>
    <property type="match status" value="1"/>
</dbReference>